<feature type="domain" description="HAMP" evidence="5">
    <location>
        <begin position="199"/>
        <end position="251"/>
    </location>
</feature>
<evidence type="ECO:0000259" key="3">
    <source>
        <dbReference type="PROSITE" id="PS50112"/>
    </source>
</evidence>
<dbReference type="PROSITE" id="PS50887">
    <property type="entry name" value="GGDEF"/>
    <property type="match status" value="1"/>
</dbReference>
<evidence type="ECO:0000256" key="2">
    <source>
        <dbReference type="SAM" id="Phobius"/>
    </source>
</evidence>
<dbReference type="NCBIfam" id="TIGR00254">
    <property type="entry name" value="GGDEF"/>
    <property type="match status" value="1"/>
</dbReference>
<dbReference type="NCBIfam" id="TIGR00229">
    <property type="entry name" value="sensory_box"/>
    <property type="match status" value="1"/>
</dbReference>
<dbReference type="GO" id="GO:0003824">
    <property type="term" value="F:catalytic activity"/>
    <property type="evidence" value="ECO:0007669"/>
    <property type="project" value="UniProtKB-ARBA"/>
</dbReference>
<dbReference type="PROSITE" id="PS50885">
    <property type="entry name" value="HAMP"/>
    <property type="match status" value="1"/>
</dbReference>
<dbReference type="Pfam" id="PF13426">
    <property type="entry name" value="PAS_9"/>
    <property type="match status" value="1"/>
</dbReference>
<evidence type="ECO:0000259" key="5">
    <source>
        <dbReference type="PROSITE" id="PS50885"/>
    </source>
</evidence>
<dbReference type="Proteomes" id="UP000094849">
    <property type="component" value="Unassembled WGS sequence"/>
</dbReference>
<dbReference type="SMART" id="SM00267">
    <property type="entry name" value="GGDEF"/>
    <property type="match status" value="1"/>
</dbReference>
<dbReference type="GO" id="GO:0016020">
    <property type="term" value="C:membrane"/>
    <property type="evidence" value="ECO:0007669"/>
    <property type="project" value="InterPro"/>
</dbReference>
<gene>
    <name evidence="7" type="ORF">A3196_11265</name>
</gene>
<accession>A0A1E2URB1</accession>
<dbReference type="Pfam" id="PF00672">
    <property type="entry name" value="HAMP"/>
    <property type="match status" value="1"/>
</dbReference>
<keyword evidence="8" id="KW-1185">Reference proteome</keyword>
<dbReference type="CDD" id="cd06225">
    <property type="entry name" value="HAMP"/>
    <property type="match status" value="1"/>
</dbReference>
<dbReference type="STRING" id="1818881.A3196_11265"/>
<dbReference type="SUPFAM" id="SSF141868">
    <property type="entry name" value="EAL domain-like"/>
    <property type="match status" value="1"/>
</dbReference>
<comment type="cofactor">
    <cofactor evidence="1">
        <name>Mg(2+)</name>
        <dbReference type="ChEBI" id="CHEBI:18420"/>
    </cofactor>
</comment>
<dbReference type="SMART" id="SM00052">
    <property type="entry name" value="EAL"/>
    <property type="match status" value="1"/>
</dbReference>
<feature type="domain" description="GGDEF" evidence="6">
    <location>
        <begin position="412"/>
        <end position="545"/>
    </location>
</feature>
<reference evidence="7 8" key="1">
    <citation type="submission" date="2016-03" db="EMBL/GenBank/DDBJ databases">
        <title>Chemosynthetic sulphur-oxidizing symbionts of marine invertebrate animals are capable of nitrogen fixation.</title>
        <authorList>
            <person name="Petersen J.M."/>
            <person name="Kemper A."/>
            <person name="Gruber-Vodicka H."/>
            <person name="Cardini U."/>
            <person name="Geest Mvander."/>
            <person name="Kleiner M."/>
            <person name="Bulgheresi S."/>
            <person name="Fussmann M."/>
            <person name="Herbold C."/>
            <person name="Seah B.K.B."/>
            <person name="Antony C.Paul."/>
            <person name="Liu D."/>
            <person name="Belitz A."/>
            <person name="Weber M."/>
        </authorList>
    </citation>
    <scope>NUCLEOTIDE SEQUENCE [LARGE SCALE GENOMIC DNA]</scope>
    <source>
        <strain evidence="7">G_D</strain>
    </source>
</reference>
<evidence type="ECO:0008006" key="9">
    <source>
        <dbReference type="Google" id="ProtNLM"/>
    </source>
</evidence>
<dbReference type="InterPro" id="IPR035919">
    <property type="entry name" value="EAL_sf"/>
</dbReference>
<dbReference type="EMBL" id="LVJZ01000003">
    <property type="protein sequence ID" value="ODB97287.1"/>
    <property type="molecule type" value="Genomic_DNA"/>
</dbReference>
<dbReference type="SUPFAM" id="SSF55785">
    <property type="entry name" value="PYP-like sensor domain (PAS domain)"/>
    <property type="match status" value="1"/>
</dbReference>
<dbReference type="Gene3D" id="3.30.70.270">
    <property type="match status" value="1"/>
</dbReference>
<evidence type="ECO:0000256" key="1">
    <source>
        <dbReference type="ARBA" id="ARBA00001946"/>
    </source>
</evidence>
<evidence type="ECO:0000313" key="7">
    <source>
        <dbReference type="EMBL" id="ODB97287.1"/>
    </source>
</evidence>
<feature type="domain" description="EAL" evidence="4">
    <location>
        <begin position="554"/>
        <end position="804"/>
    </location>
</feature>
<dbReference type="Pfam" id="PF00563">
    <property type="entry name" value="EAL"/>
    <property type="match status" value="1"/>
</dbReference>
<keyword evidence="2" id="KW-1133">Transmembrane helix</keyword>
<dbReference type="InterPro" id="IPR035965">
    <property type="entry name" value="PAS-like_dom_sf"/>
</dbReference>
<dbReference type="InterPro" id="IPR043128">
    <property type="entry name" value="Rev_trsase/Diguanyl_cyclase"/>
</dbReference>
<dbReference type="SUPFAM" id="SSF55073">
    <property type="entry name" value="Nucleotide cyclase"/>
    <property type="match status" value="1"/>
</dbReference>
<dbReference type="Gene3D" id="3.20.20.450">
    <property type="entry name" value="EAL domain"/>
    <property type="match status" value="1"/>
</dbReference>
<dbReference type="GO" id="GO:0007165">
    <property type="term" value="P:signal transduction"/>
    <property type="evidence" value="ECO:0007669"/>
    <property type="project" value="InterPro"/>
</dbReference>
<protein>
    <recommendedName>
        <fullName evidence="9">Diguanylate cyclase</fullName>
    </recommendedName>
</protein>
<dbReference type="AlphaFoldDB" id="A0A1E2URB1"/>
<dbReference type="PANTHER" id="PTHR44757:SF2">
    <property type="entry name" value="BIOFILM ARCHITECTURE MAINTENANCE PROTEIN MBAA"/>
    <property type="match status" value="1"/>
</dbReference>
<dbReference type="InterPro" id="IPR001633">
    <property type="entry name" value="EAL_dom"/>
</dbReference>
<feature type="transmembrane region" description="Helical" evidence="2">
    <location>
        <begin position="179"/>
        <end position="201"/>
    </location>
</feature>
<sequence>MTSAMNKSTIFKHLFKRIALILLVINVLFSLVLLPIYQDKLIKMIASQGDTFANSTIAACGEALYTEDYSFIISYINKVLNNTPEVLFINFSSHQGEIIELTSEGWSLKQATNRDVLKLQRTQDSHLIDHVENIDKGVIKSGFVFSKPIIISGYDWGDFTIGLSDSEYQSLLSSYFRNVLLFSLMLVAITLLLLHGSSLSLSQQLTKLRETASQLAKGNLLARAPTDAIGEISLLANTLNGMAISLDENTRHLRRLARLVQDTNDAIAIFDDTSKVIYVNSALTNFFGEDTNDFKGMNLSKFFIHLKIGRSKQKELQNELSGSDFHDCTTDLTFKKSSEKNYHLTMRIEKFDLHEVESGGFFIILSDITRRKQLEQELETLAYIDKLTQLPNRRYFMDRMNEAVEEAEMFNTAFTLIFLDVDNFKIINDSLGHEVGDQVLADVGWRMQDSLRTDDTICRLGGDEFTAIIRGANDYDAISRLCDTILTKFSMPVYIHDHELRTSASIGIVTFPNDGMTTKELIKNADMAMYAAKKSGKNCYRFFSEEMHENMRDYLDIESALRKSISDMGLYLVYQPFVDERTNDIKHCEALLRWKHPERGMIPPGRFIPIAEQSGLIRSIGDWVFDQVCRQIQEWHSSITVSVNVSGAELVNSNYAERLRERLVEYDIEAHQIQLEFTEHVLVSEEGKNLPMLNQLKRMGFQLALDDFGTGFSSLSYISELPIDVIKLDKSFINRLPDDKRTVAVVKSIISLAHSLDITTVGEGVEQKKQMEWLRSKGCHLIQGFYYHKPMSANALYNLVSRGVTHAVVTDINTKK</sequence>
<dbReference type="PROSITE" id="PS50112">
    <property type="entry name" value="PAS"/>
    <property type="match status" value="1"/>
</dbReference>
<dbReference type="CDD" id="cd01949">
    <property type="entry name" value="GGDEF"/>
    <property type="match status" value="1"/>
</dbReference>
<dbReference type="CDD" id="cd01948">
    <property type="entry name" value="EAL"/>
    <property type="match status" value="1"/>
</dbReference>
<keyword evidence="2" id="KW-0812">Transmembrane</keyword>
<organism evidence="7 8">
    <name type="scientific">Candidatus Thiodiazotropha endoloripes</name>
    <dbReference type="NCBI Taxonomy" id="1818881"/>
    <lineage>
        <taxon>Bacteria</taxon>
        <taxon>Pseudomonadati</taxon>
        <taxon>Pseudomonadota</taxon>
        <taxon>Gammaproteobacteria</taxon>
        <taxon>Chromatiales</taxon>
        <taxon>Sedimenticolaceae</taxon>
        <taxon>Candidatus Thiodiazotropha</taxon>
    </lineage>
</organism>
<dbReference type="InterPro" id="IPR000160">
    <property type="entry name" value="GGDEF_dom"/>
</dbReference>
<dbReference type="InterPro" id="IPR052155">
    <property type="entry name" value="Biofilm_reg_signaling"/>
</dbReference>
<dbReference type="FunFam" id="3.30.70.270:FF:000001">
    <property type="entry name" value="Diguanylate cyclase domain protein"/>
    <property type="match status" value="1"/>
</dbReference>
<dbReference type="Pfam" id="PF00990">
    <property type="entry name" value="GGDEF"/>
    <property type="match status" value="1"/>
</dbReference>
<dbReference type="InterPro" id="IPR029787">
    <property type="entry name" value="Nucleotide_cyclase"/>
</dbReference>
<dbReference type="PROSITE" id="PS50883">
    <property type="entry name" value="EAL"/>
    <property type="match status" value="1"/>
</dbReference>
<evidence type="ECO:0000259" key="6">
    <source>
        <dbReference type="PROSITE" id="PS50887"/>
    </source>
</evidence>
<dbReference type="InterPro" id="IPR003660">
    <property type="entry name" value="HAMP_dom"/>
</dbReference>
<dbReference type="SMART" id="SM00304">
    <property type="entry name" value="HAMP"/>
    <property type="match status" value="1"/>
</dbReference>
<evidence type="ECO:0000313" key="8">
    <source>
        <dbReference type="Proteomes" id="UP000094849"/>
    </source>
</evidence>
<proteinExistence type="predicted"/>
<dbReference type="OrthoDB" id="1316910at2"/>
<name>A0A1E2URB1_9GAMM</name>
<dbReference type="CDD" id="cd00130">
    <property type="entry name" value="PAS"/>
    <property type="match status" value="1"/>
</dbReference>
<feature type="domain" description="PAS" evidence="3">
    <location>
        <begin position="252"/>
        <end position="323"/>
    </location>
</feature>
<dbReference type="Gene3D" id="6.10.340.10">
    <property type="match status" value="1"/>
</dbReference>
<comment type="caution">
    <text evidence="7">The sequence shown here is derived from an EMBL/GenBank/DDBJ whole genome shotgun (WGS) entry which is preliminary data.</text>
</comment>
<dbReference type="PANTHER" id="PTHR44757">
    <property type="entry name" value="DIGUANYLATE CYCLASE DGCP"/>
    <property type="match status" value="1"/>
</dbReference>
<dbReference type="InterPro" id="IPR000014">
    <property type="entry name" value="PAS"/>
</dbReference>
<keyword evidence="2" id="KW-0472">Membrane</keyword>
<evidence type="ECO:0000259" key="4">
    <source>
        <dbReference type="PROSITE" id="PS50883"/>
    </source>
</evidence>
<dbReference type="Gene3D" id="3.30.450.20">
    <property type="entry name" value="PAS domain"/>
    <property type="match status" value="1"/>
</dbReference>
<feature type="transmembrane region" description="Helical" evidence="2">
    <location>
        <begin position="18"/>
        <end position="37"/>
    </location>
</feature>